<proteinExistence type="predicted"/>
<reference evidence="2" key="1">
    <citation type="submission" date="2021-03" db="EMBL/GenBank/DDBJ databases">
        <authorList>
            <person name="Bekaert M."/>
        </authorList>
    </citation>
    <scope>NUCLEOTIDE SEQUENCE</scope>
</reference>
<comment type="caution">
    <text evidence="2">The sequence shown here is derived from an EMBL/GenBank/DDBJ whole genome shotgun (WGS) entry which is preliminary data.</text>
</comment>
<sequence>MDMADEVKKKTGCDIYLEMRYERKPHIYKSDTFQDVDSPDELRRSNNKLRGKRSNESEDDSDTEDNKLSPAKIPKTLKEHTNNGNRDQTENEMETEADKCVCNICGEYEDDNDEDKGPWVNCAYQYEGSSCKYTAHVTCLKLEEYPQHFICSEHKAHVE</sequence>
<dbReference type="EMBL" id="CAJPWZ010000381">
    <property type="protein sequence ID" value="CAG2192345.1"/>
    <property type="molecule type" value="Genomic_DNA"/>
</dbReference>
<protein>
    <submittedName>
        <fullName evidence="2">Uncharacterized protein</fullName>
    </submittedName>
</protein>
<dbReference type="Proteomes" id="UP000683360">
    <property type="component" value="Unassembled WGS sequence"/>
</dbReference>
<feature type="region of interest" description="Disordered" evidence="1">
    <location>
        <begin position="26"/>
        <end position="93"/>
    </location>
</feature>
<evidence type="ECO:0000256" key="1">
    <source>
        <dbReference type="SAM" id="MobiDB-lite"/>
    </source>
</evidence>
<dbReference type="AlphaFoldDB" id="A0A8S3Q8K4"/>
<evidence type="ECO:0000313" key="3">
    <source>
        <dbReference type="Proteomes" id="UP000683360"/>
    </source>
</evidence>
<keyword evidence="3" id="KW-1185">Reference proteome</keyword>
<evidence type="ECO:0000313" key="2">
    <source>
        <dbReference type="EMBL" id="CAG2192345.1"/>
    </source>
</evidence>
<accession>A0A8S3Q8K4</accession>
<gene>
    <name evidence="2" type="ORF">MEDL_7494</name>
</gene>
<organism evidence="2 3">
    <name type="scientific">Mytilus edulis</name>
    <name type="common">Blue mussel</name>
    <dbReference type="NCBI Taxonomy" id="6550"/>
    <lineage>
        <taxon>Eukaryota</taxon>
        <taxon>Metazoa</taxon>
        <taxon>Spiralia</taxon>
        <taxon>Lophotrochozoa</taxon>
        <taxon>Mollusca</taxon>
        <taxon>Bivalvia</taxon>
        <taxon>Autobranchia</taxon>
        <taxon>Pteriomorphia</taxon>
        <taxon>Mytilida</taxon>
        <taxon>Mytiloidea</taxon>
        <taxon>Mytilidae</taxon>
        <taxon>Mytilinae</taxon>
        <taxon>Mytilus</taxon>
    </lineage>
</organism>
<name>A0A8S3Q8K4_MYTED</name>